<feature type="domain" description="Meiotically up-regulated protein Msb1/Mug8" evidence="2">
    <location>
        <begin position="44"/>
        <end position="517"/>
    </location>
</feature>
<evidence type="ECO:0000259" key="2">
    <source>
        <dbReference type="Pfam" id="PF08101"/>
    </source>
</evidence>
<feature type="compositionally biased region" description="Acidic residues" evidence="1">
    <location>
        <begin position="976"/>
        <end position="986"/>
    </location>
</feature>
<evidence type="ECO:0000313" key="3">
    <source>
        <dbReference type="EMBL" id="PQK11169.1"/>
    </source>
</evidence>
<dbReference type="Proteomes" id="UP000237441">
    <property type="component" value="Unassembled WGS sequence"/>
</dbReference>
<name>A0A2S7Y537_BEABA</name>
<feature type="compositionally biased region" description="Basic and acidic residues" evidence="1">
    <location>
        <begin position="872"/>
        <end position="891"/>
    </location>
</feature>
<dbReference type="PANTHER" id="PTHR28093">
    <property type="entry name" value="MORPHOGENESIS-RELATED PROTEIN MSB1"/>
    <property type="match status" value="1"/>
</dbReference>
<dbReference type="CDD" id="cd04401">
    <property type="entry name" value="RhoGAP_fMSB1"/>
    <property type="match status" value="1"/>
</dbReference>
<feature type="compositionally biased region" description="Polar residues" evidence="1">
    <location>
        <begin position="387"/>
        <end position="405"/>
    </location>
</feature>
<protein>
    <recommendedName>
        <fullName evidence="2">Meiotically up-regulated protein Msb1/Mug8 domain-containing protein</fullName>
    </recommendedName>
</protein>
<reference evidence="3 4" key="1">
    <citation type="submission" date="2016-07" db="EMBL/GenBank/DDBJ databases">
        <title>Comparative genomics of the entomopathogenic fungus Beauveria bassiana.</title>
        <authorList>
            <person name="Valero Jimenez C.A."/>
            <person name="Zwaan B.J."/>
            <person name="Van Kan J.A."/>
            <person name="Takken W."/>
            <person name="Debets A.J."/>
            <person name="Schoustra S.E."/>
            <person name="Koenraadt C.J."/>
        </authorList>
    </citation>
    <scope>NUCLEOTIDE SEQUENCE [LARGE SCALE GENOMIC DNA]</scope>
    <source>
        <strain evidence="3 4">ARSEF 8028</strain>
    </source>
</reference>
<feature type="compositionally biased region" description="Polar residues" evidence="1">
    <location>
        <begin position="721"/>
        <end position="733"/>
    </location>
</feature>
<feature type="region of interest" description="Disordered" evidence="1">
    <location>
        <begin position="372"/>
        <end position="405"/>
    </location>
</feature>
<dbReference type="PANTHER" id="PTHR28093:SF1">
    <property type="entry name" value="MORPHOGENESIS-RELATED PROTEIN MSB1"/>
    <property type="match status" value="1"/>
</dbReference>
<feature type="region of interest" description="Disordered" evidence="1">
    <location>
        <begin position="10"/>
        <end position="37"/>
    </location>
</feature>
<feature type="region of interest" description="Disordered" evidence="1">
    <location>
        <begin position="426"/>
        <end position="462"/>
    </location>
</feature>
<gene>
    <name evidence="3" type="ORF">BB8028_0002g14870</name>
</gene>
<feature type="region of interest" description="Disordered" evidence="1">
    <location>
        <begin position="1002"/>
        <end position="1028"/>
    </location>
</feature>
<feature type="compositionally biased region" description="Low complexity" evidence="1">
    <location>
        <begin position="696"/>
        <end position="706"/>
    </location>
</feature>
<dbReference type="Pfam" id="PF08101">
    <property type="entry name" value="Msb1-Mug8_dom"/>
    <property type="match status" value="1"/>
</dbReference>
<feature type="compositionally biased region" description="Polar residues" evidence="1">
    <location>
        <begin position="1015"/>
        <end position="1028"/>
    </location>
</feature>
<feature type="compositionally biased region" description="Basic residues" evidence="1">
    <location>
        <begin position="796"/>
        <end position="805"/>
    </location>
</feature>
<feature type="region of interest" description="Disordered" evidence="1">
    <location>
        <begin position="653"/>
        <end position="990"/>
    </location>
</feature>
<organism evidence="3 4">
    <name type="scientific">Beauveria bassiana</name>
    <name type="common">White muscardine disease fungus</name>
    <name type="synonym">Tritirachium shiotae</name>
    <dbReference type="NCBI Taxonomy" id="176275"/>
    <lineage>
        <taxon>Eukaryota</taxon>
        <taxon>Fungi</taxon>
        <taxon>Dikarya</taxon>
        <taxon>Ascomycota</taxon>
        <taxon>Pezizomycotina</taxon>
        <taxon>Sordariomycetes</taxon>
        <taxon>Hypocreomycetidae</taxon>
        <taxon>Hypocreales</taxon>
        <taxon>Cordycipitaceae</taxon>
        <taxon>Beauveria</taxon>
    </lineage>
</organism>
<dbReference type="OrthoDB" id="3362494at2759"/>
<dbReference type="InterPro" id="IPR012965">
    <property type="entry name" value="Msb1/Mug8_dom"/>
</dbReference>
<proteinExistence type="predicted"/>
<dbReference type="EMBL" id="JRHA01000002">
    <property type="protein sequence ID" value="PQK11169.1"/>
    <property type="molecule type" value="Genomic_DNA"/>
</dbReference>
<feature type="compositionally biased region" description="Polar residues" evidence="1">
    <location>
        <begin position="653"/>
        <end position="684"/>
    </location>
</feature>
<dbReference type="InterPro" id="IPR037508">
    <property type="entry name" value="Msb1/Mug8"/>
</dbReference>
<dbReference type="AlphaFoldDB" id="A0A2S7Y537"/>
<comment type="caution">
    <text evidence="3">The sequence shown here is derived from an EMBL/GenBank/DDBJ whole genome shotgun (WGS) entry which is preliminary data.</text>
</comment>
<feature type="compositionally biased region" description="Basic residues" evidence="1">
    <location>
        <begin position="10"/>
        <end position="20"/>
    </location>
</feature>
<sequence length="1028" mass="112230">MPGIFSRIHKARDARQKKKNAHNDLASSPPVKPRWDDAYTRASVEPDEIDELIRCCTQEIKSRGLDHPFLLLPFRPTSNPSGVRTFIRNFFGKDGLDAPIHGERLQQEVRIAEPMVLASVLKWCWSRLQGGVVSWDAYELFKIGELDSKLARDSFKTFIPISVESDSRQNIIFSFFELVAAIAAHGKKNGLSGVKLSRMAAWWAFEQRDTGDGFDGGYKAWKKAADATTHLFFAYLRSLSPEQELTGITMLPRSLQKLLNETEYPPKAADMLVSRTNKLVMIVDSVSPTPFALLRRASKFEYRDSDIALRKLSDFDDATEALSEECRRVLKAISAANQSQASSAKHSTSLRDASWSRFEDIGFASALTEEDDYEESAVPVKRPPQTFGPSKSMLNMPSSSAHNARPTTPSWADFLSTGFVDDSAKTNTLVPPDKVLPPIDVQRQHSSQSHQPRLESDKDLEPGELASITPFDLDDAFWWVWMSSLAPEETSERKAAFGRCAVLETTVHNGAWLVMEELIAGAAPDPQEGAYIAEKKGFFSWTKRSRTVSRRKSVNKYSLRRGEHAVSGGSTTNVGTDTQAKIAAKAAQLRAIQESGNKPVATRRGRTDEEVLGDKTNSIFDLQPPIVGEASSAMKWVKKYDKGAVKDAYLSNSNAGRGVSISPSQAEHSHEAASNGSTEVSNASIKALERKPVPAAPVEESASSPAFTEKAQAAHPDEVQNEVSRPQDTSAEPQESKVAPLIVEETKEKQAENVPAPPPKDEQPVAAPTPPASAPTTAPKPAETQPMSPVKEKGGLRKLFRKNRSSKVPDNAAAQLNSMFKQDAAAAAAATRSKDPEPVAETSVAEKPVEQAVPTEHFTEPTLEILPEPDTEADKLATSDMAVESKSEFSRFDQGPLADQPAFAPEDVEEDALTPPAVAHHEQQGDDTGSNGLTRIASPGVQDRWAQIRKNAAERASQRQTDERDRSMPPSKSATEADDETSGEETIESRVARIKARVAELTGNMEGTHAPALKNSAQASAVTPSVVD</sequence>
<evidence type="ECO:0000256" key="1">
    <source>
        <dbReference type="SAM" id="MobiDB-lite"/>
    </source>
</evidence>
<accession>A0A2S7Y537</accession>
<feature type="compositionally biased region" description="Low complexity" evidence="1">
    <location>
        <begin position="774"/>
        <end position="786"/>
    </location>
</feature>
<feature type="compositionally biased region" description="Basic and acidic residues" evidence="1">
    <location>
        <begin position="452"/>
        <end position="461"/>
    </location>
</feature>
<feature type="compositionally biased region" description="Basic and acidic residues" evidence="1">
    <location>
        <begin position="951"/>
        <end position="967"/>
    </location>
</feature>
<evidence type="ECO:0000313" key="4">
    <source>
        <dbReference type="Proteomes" id="UP000237441"/>
    </source>
</evidence>